<dbReference type="OrthoDB" id="9769367at2"/>
<reference evidence="3 4" key="1">
    <citation type="submission" date="2019-03" db="EMBL/GenBank/DDBJ databases">
        <title>Genomic Encyclopedia of Type Strains, Phase IV (KMG-IV): sequencing the most valuable type-strain genomes for metagenomic binning, comparative biology and taxonomic classification.</title>
        <authorList>
            <person name="Goeker M."/>
        </authorList>
    </citation>
    <scope>NUCLEOTIDE SEQUENCE [LARGE SCALE GENOMIC DNA]</scope>
    <source>
        <strain evidence="3 4">DSM 100048</strain>
    </source>
</reference>
<organism evidence="3 4">
    <name type="scientific">Paracandidimonas soli</name>
    <dbReference type="NCBI Taxonomy" id="1917182"/>
    <lineage>
        <taxon>Bacteria</taxon>
        <taxon>Pseudomonadati</taxon>
        <taxon>Pseudomonadota</taxon>
        <taxon>Betaproteobacteria</taxon>
        <taxon>Burkholderiales</taxon>
        <taxon>Alcaligenaceae</taxon>
        <taxon>Paracandidimonas</taxon>
    </lineage>
</organism>
<dbReference type="Proteomes" id="UP000294692">
    <property type="component" value="Unassembled WGS sequence"/>
</dbReference>
<dbReference type="AlphaFoldDB" id="A0A4V2VS99"/>
<dbReference type="Pfam" id="PF16653">
    <property type="entry name" value="Sacchrp_dh_C"/>
    <property type="match status" value="1"/>
</dbReference>
<dbReference type="InterPro" id="IPR005097">
    <property type="entry name" value="Sacchrp_dh_NADP-bd"/>
</dbReference>
<keyword evidence="4" id="KW-1185">Reference proteome</keyword>
<dbReference type="Gene3D" id="3.30.360.10">
    <property type="entry name" value="Dihydrodipicolinate Reductase, domain 2"/>
    <property type="match status" value="1"/>
</dbReference>
<feature type="domain" description="Saccharopine dehydrogenase NADP binding" evidence="1">
    <location>
        <begin position="5"/>
        <end position="146"/>
    </location>
</feature>
<proteinExistence type="predicted"/>
<protein>
    <submittedName>
        <fullName evidence="3">Carboxynorspermidine dehydrogenase</fullName>
    </submittedName>
</protein>
<dbReference type="EMBL" id="SMBX01000002">
    <property type="protein sequence ID" value="TCV01620.1"/>
    <property type="molecule type" value="Genomic_DNA"/>
</dbReference>
<feature type="domain" description="Saccharopine dehydrogenase-like C-terminal" evidence="2">
    <location>
        <begin position="150"/>
        <end position="396"/>
    </location>
</feature>
<dbReference type="SUPFAM" id="SSF51735">
    <property type="entry name" value="NAD(P)-binding Rossmann-fold domains"/>
    <property type="match status" value="1"/>
</dbReference>
<dbReference type="Gene3D" id="3.40.50.720">
    <property type="entry name" value="NAD(P)-binding Rossmann-like Domain"/>
    <property type="match status" value="1"/>
</dbReference>
<dbReference type="PANTHER" id="PTHR43796:SF2">
    <property type="entry name" value="CARBOXYNORSPERMIDINE SYNTHASE"/>
    <property type="match status" value="1"/>
</dbReference>
<sequence length="419" mass="45945">MKRNVLIIGAGGVGQVAAHKCAQHNDTLGDIHIASRTVEKCQAIIDSIHEKRSLKAPGVLQAHALDALDIEAVKSLISSTNAQIVINVGSAFVNMPVLQACIETGAAYIDTAIHEDPAKVCEQPPWYANYEWKRRDACRENGITAILGIGFDPGVVNAYAALACKSYFDRVDSIDIIDVNAGSHGRYFATNFNPEINFREFTGRAWTWQNNAWVANSMFEVHRTDFLPVVGTQTTYLTGHDEIHSLSHHLKVPNIRFWMGFGEHYINVFNVLNNLGLLSEKPVRLDDGQSVVPLQVVKAILPDPASLAPDYTGKTCIGNLVKGEKDGRHREIFIYNICSHEESYAETGSQAISYTAGVPAAAAALLIARGDWDVKTMANVEELPPEPLLELLNDIGLPTRIQEGESDQLLELCAESFAE</sequence>
<evidence type="ECO:0000313" key="3">
    <source>
        <dbReference type="EMBL" id="TCV01620.1"/>
    </source>
</evidence>
<dbReference type="PANTHER" id="PTHR43796">
    <property type="entry name" value="CARBOXYNORSPERMIDINE SYNTHASE"/>
    <property type="match status" value="1"/>
</dbReference>
<dbReference type="RefSeq" id="WP_132474291.1">
    <property type="nucleotide sequence ID" value="NZ_JBEBWM010000014.1"/>
</dbReference>
<name>A0A4V2VS99_9BURK</name>
<gene>
    <name evidence="3" type="ORF">EV686_102333</name>
</gene>
<evidence type="ECO:0000259" key="2">
    <source>
        <dbReference type="Pfam" id="PF16653"/>
    </source>
</evidence>
<dbReference type="InterPro" id="IPR032095">
    <property type="entry name" value="Sacchrp_dh-like_C"/>
</dbReference>
<dbReference type="InterPro" id="IPR036291">
    <property type="entry name" value="NAD(P)-bd_dom_sf"/>
</dbReference>
<dbReference type="Pfam" id="PF03435">
    <property type="entry name" value="Sacchrp_dh_NADP"/>
    <property type="match status" value="1"/>
</dbReference>
<evidence type="ECO:0000313" key="4">
    <source>
        <dbReference type="Proteomes" id="UP000294692"/>
    </source>
</evidence>
<comment type="caution">
    <text evidence="3">The sequence shown here is derived from an EMBL/GenBank/DDBJ whole genome shotgun (WGS) entry which is preliminary data.</text>
</comment>
<evidence type="ECO:0000259" key="1">
    <source>
        <dbReference type="Pfam" id="PF03435"/>
    </source>
</evidence>
<accession>A0A4V2VS99</accession>